<evidence type="ECO:0000313" key="1">
    <source>
        <dbReference type="EMBL" id="AFK45637.1"/>
    </source>
</evidence>
<sequence length="27" mass="2754">MNVVNCPAFSRTLVMFNGPDGAGDIAG</sequence>
<name>I3SZE5_MEDTR</name>
<protein>
    <submittedName>
        <fullName evidence="1">Uncharacterized protein</fullName>
    </submittedName>
</protein>
<proteinExistence type="evidence at transcript level"/>
<accession>I3SZE5</accession>
<organism evidence="1">
    <name type="scientific">Medicago truncatula</name>
    <name type="common">Barrel medic</name>
    <name type="synonym">Medicago tribuloides</name>
    <dbReference type="NCBI Taxonomy" id="3880"/>
    <lineage>
        <taxon>Eukaryota</taxon>
        <taxon>Viridiplantae</taxon>
        <taxon>Streptophyta</taxon>
        <taxon>Embryophyta</taxon>
        <taxon>Tracheophyta</taxon>
        <taxon>Spermatophyta</taxon>
        <taxon>Magnoliopsida</taxon>
        <taxon>eudicotyledons</taxon>
        <taxon>Gunneridae</taxon>
        <taxon>Pentapetalae</taxon>
        <taxon>rosids</taxon>
        <taxon>fabids</taxon>
        <taxon>Fabales</taxon>
        <taxon>Fabaceae</taxon>
        <taxon>Papilionoideae</taxon>
        <taxon>50 kb inversion clade</taxon>
        <taxon>NPAAA clade</taxon>
        <taxon>Hologalegina</taxon>
        <taxon>IRL clade</taxon>
        <taxon>Trifolieae</taxon>
        <taxon>Medicago</taxon>
    </lineage>
</organism>
<reference evidence="1" key="1">
    <citation type="submission" date="2012-05" db="EMBL/GenBank/DDBJ databases">
        <authorList>
            <person name="Krishnakumar V."/>
            <person name="Cheung F."/>
            <person name="Xiao Y."/>
            <person name="Chan A."/>
            <person name="Moskal W.A."/>
            <person name="Town C.D."/>
        </authorList>
    </citation>
    <scope>NUCLEOTIDE SEQUENCE</scope>
</reference>
<dbReference type="EMBL" id="BT145843">
    <property type="protein sequence ID" value="AFK45637.1"/>
    <property type="molecule type" value="mRNA"/>
</dbReference>
<dbReference type="AlphaFoldDB" id="I3SZE5"/>